<dbReference type="RefSeq" id="WP_130657905.1">
    <property type="nucleotide sequence ID" value="NZ_SINW01000008.1"/>
</dbReference>
<gene>
    <name evidence="1" type="ORF">ELH98_04805</name>
</gene>
<evidence type="ECO:0000313" key="2">
    <source>
        <dbReference type="Proteomes" id="UP000291659"/>
    </source>
</evidence>
<name>A0ABY1X5D6_9HYPH</name>
<dbReference type="EMBL" id="SIOX01000001">
    <property type="protein sequence ID" value="TAX80428.1"/>
    <property type="molecule type" value="Genomic_DNA"/>
</dbReference>
<sequence length="152" mass="17107">MFEIQPGKERSAGAVQNQVRRLHHWKDPLVASGALPADRAAMVSSPRCAMLYSERTRDLGRVAALEPASVDEFLDDQIADGLLSSTHKTDIMAHLCVRLRDRAPRRAVARSETVEIRTIRHTMPQCLNDSSAIRCQGFRMNNDAEKHNDHHE</sequence>
<reference evidence="1 2" key="1">
    <citation type="submission" date="2019-02" db="EMBL/GenBank/DDBJ databases">
        <title>The genomic architecture of introgression among sibling species of bacteria.</title>
        <authorList>
            <person name="Cavassim M.I.A."/>
            <person name="Moeskjaer S."/>
            <person name="Moslemi C."/>
            <person name="Fields B."/>
            <person name="Bachmann A."/>
            <person name="Vilhjalmsson B."/>
            <person name="Schierup M.H."/>
            <person name="Young J.P.W."/>
            <person name="Andersen S.U."/>
        </authorList>
    </citation>
    <scope>NUCLEOTIDE SEQUENCE [LARGE SCALE GENOMIC DNA]</scope>
    <source>
        <strain evidence="1 2">SM141A</strain>
    </source>
</reference>
<accession>A0ABY1X5D6</accession>
<comment type="caution">
    <text evidence="1">The sequence shown here is derived from an EMBL/GenBank/DDBJ whole genome shotgun (WGS) entry which is preliminary data.</text>
</comment>
<organism evidence="1 2">
    <name type="scientific">Rhizobium ruizarguesonis</name>
    <dbReference type="NCBI Taxonomy" id="2081791"/>
    <lineage>
        <taxon>Bacteria</taxon>
        <taxon>Pseudomonadati</taxon>
        <taxon>Pseudomonadota</taxon>
        <taxon>Alphaproteobacteria</taxon>
        <taxon>Hyphomicrobiales</taxon>
        <taxon>Rhizobiaceae</taxon>
        <taxon>Rhizobium/Agrobacterium group</taxon>
        <taxon>Rhizobium</taxon>
    </lineage>
</organism>
<evidence type="ECO:0000313" key="1">
    <source>
        <dbReference type="EMBL" id="TAX80428.1"/>
    </source>
</evidence>
<dbReference type="Proteomes" id="UP000291659">
    <property type="component" value="Unassembled WGS sequence"/>
</dbReference>
<proteinExistence type="predicted"/>
<keyword evidence="2" id="KW-1185">Reference proteome</keyword>
<protein>
    <submittedName>
        <fullName evidence="1">Uncharacterized protein</fullName>
    </submittedName>
</protein>